<dbReference type="Proteomes" id="UP000253999">
    <property type="component" value="Unassembled WGS sequence"/>
</dbReference>
<gene>
    <name evidence="1" type="ORF">DPV98_10590</name>
</gene>
<proteinExistence type="predicted"/>
<evidence type="ECO:0000313" key="1">
    <source>
        <dbReference type="EMBL" id="RDE99650.1"/>
    </source>
</evidence>
<organism evidence="1 2">
    <name type="scientific">Haemophilus parahaemolyticus</name>
    <dbReference type="NCBI Taxonomy" id="735"/>
    <lineage>
        <taxon>Bacteria</taxon>
        <taxon>Pseudomonadati</taxon>
        <taxon>Pseudomonadota</taxon>
        <taxon>Gammaproteobacteria</taxon>
        <taxon>Pasteurellales</taxon>
        <taxon>Pasteurellaceae</taxon>
        <taxon>Haemophilus</taxon>
    </lineage>
</organism>
<reference evidence="1 2" key="1">
    <citation type="submission" date="2018-05" db="EMBL/GenBank/DDBJ databases">
        <title>Draft Genome Sequences for a Diverse set of 7 Haemophilus Species.</title>
        <authorList>
            <person name="Nichols M."/>
            <person name="Topaz N."/>
            <person name="Wang X."/>
            <person name="Wang X."/>
            <person name="Boxrud D."/>
        </authorList>
    </citation>
    <scope>NUCLEOTIDE SEQUENCE [LARGE SCALE GENOMIC DNA]</scope>
    <source>
        <strain evidence="1 2">C2010039593</strain>
    </source>
</reference>
<name>A0A369Z7P5_HAEPH</name>
<dbReference type="AlphaFoldDB" id="A0A369Z7P5"/>
<sequence length="124" mass="15042">MPKYQLTLTEKQARIVRDACELYERLHAGQWHAMKHLIPIKKEFNWAILEERFRLFIQPYCDTTKMKFERNAGDIKQVLRHRLAWDRNPEGGDDYKFRKPYIEGTEPSAQIKRIEEHHLIHQKK</sequence>
<dbReference type="EMBL" id="QEQD01000016">
    <property type="protein sequence ID" value="RDE99650.1"/>
    <property type="molecule type" value="Genomic_DNA"/>
</dbReference>
<dbReference type="RefSeq" id="WP_111313707.1">
    <property type="nucleotide sequence ID" value="NZ_JAWFOS010000018.1"/>
</dbReference>
<evidence type="ECO:0000313" key="2">
    <source>
        <dbReference type="Proteomes" id="UP000253999"/>
    </source>
</evidence>
<accession>A0A369Z7P5</accession>
<protein>
    <submittedName>
        <fullName evidence="1">Uncharacterized protein</fullName>
    </submittedName>
</protein>
<comment type="caution">
    <text evidence="1">The sequence shown here is derived from an EMBL/GenBank/DDBJ whole genome shotgun (WGS) entry which is preliminary data.</text>
</comment>